<comment type="caution">
    <text evidence="3">The sequence shown here is derived from an EMBL/GenBank/DDBJ whole genome shotgun (WGS) entry which is preliminary data.</text>
</comment>
<feature type="domain" description="Carboxymuconolactone decarboxylase-like" evidence="2">
    <location>
        <begin position="70"/>
        <end position="134"/>
    </location>
</feature>
<feature type="transmembrane region" description="Helical" evidence="1">
    <location>
        <begin position="173"/>
        <end position="191"/>
    </location>
</feature>
<name>A0A2T5MB90_9GAMM</name>
<protein>
    <submittedName>
        <fullName evidence="3">Carboxymuconolactone decarboxylase family protein</fullName>
    </submittedName>
</protein>
<dbReference type="AlphaFoldDB" id="A0A2T5MB90"/>
<keyword evidence="4" id="KW-1185">Reference proteome</keyword>
<dbReference type="GO" id="GO:0051920">
    <property type="term" value="F:peroxiredoxin activity"/>
    <property type="evidence" value="ECO:0007669"/>
    <property type="project" value="InterPro"/>
</dbReference>
<dbReference type="Proteomes" id="UP000244248">
    <property type="component" value="Unassembled WGS sequence"/>
</dbReference>
<dbReference type="PANTHER" id="PTHR34846">
    <property type="entry name" value="4-CARBOXYMUCONOLACTONE DECARBOXYLASE FAMILY PROTEIN (AFU_ORTHOLOGUE AFUA_6G11590)"/>
    <property type="match status" value="1"/>
</dbReference>
<dbReference type="InterPro" id="IPR029032">
    <property type="entry name" value="AhpD-like"/>
</dbReference>
<dbReference type="OrthoDB" id="4704294at2"/>
<organism evidence="3 4">
    <name type="scientific">Stenotrophobium rhamnosiphilum</name>
    <dbReference type="NCBI Taxonomy" id="2029166"/>
    <lineage>
        <taxon>Bacteria</taxon>
        <taxon>Pseudomonadati</taxon>
        <taxon>Pseudomonadota</taxon>
        <taxon>Gammaproteobacteria</taxon>
        <taxon>Nevskiales</taxon>
        <taxon>Nevskiaceae</taxon>
        <taxon>Stenotrophobium</taxon>
    </lineage>
</organism>
<evidence type="ECO:0000313" key="3">
    <source>
        <dbReference type="EMBL" id="PTU28248.1"/>
    </source>
</evidence>
<evidence type="ECO:0000259" key="2">
    <source>
        <dbReference type="Pfam" id="PF02627"/>
    </source>
</evidence>
<dbReference type="PANTHER" id="PTHR34846:SF5">
    <property type="entry name" value="CARBOXYMUCONOLACTONE DECARBOXYLASE-LIKE DOMAIN-CONTAINING PROTEIN"/>
    <property type="match status" value="1"/>
</dbReference>
<reference evidence="3 4" key="1">
    <citation type="submission" date="2018-04" db="EMBL/GenBank/DDBJ databases">
        <title>Novel species isolated from glacier.</title>
        <authorList>
            <person name="Liu Q."/>
            <person name="Xin Y.-H."/>
        </authorList>
    </citation>
    <scope>NUCLEOTIDE SEQUENCE [LARGE SCALE GENOMIC DNA]</scope>
    <source>
        <strain evidence="3 4">GT1R17</strain>
    </source>
</reference>
<sequence length="215" mass="24292">MTDSGAAKLILRDGELQPEGGWLGPSTPRLIAPPPKDRGLVFRSMSLVAKAFGRTEMPDIFSVFHINARLFWAWLYFASKLMPGGRLPAKVREKIILRTAWNCRSRYEWGQHVDIALTVGVTDEEIIRVSHGPEAFTDSNERALMTACDEMVRSQFISDQTWKTLSERYKEKMLIEIVILIGHYIMVAGFLNSGGLKLEPSIEKKLAAFHQRISS</sequence>
<dbReference type="SUPFAM" id="SSF69118">
    <property type="entry name" value="AhpD-like"/>
    <property type="match status" value="1"/>
</dbReference>
<keyword evidence="1" id="KW-0812">Transmembrane</keyword>
<dbReference type="RefSeq" id="WP_107941708.1">
    <property type="nucleotide sequence ID" value="NZ_QANS01000009.1"/>
</dbReference>
<proteinExistence type="predicted"/>
<dbReference type="InterPro" id="IPR003779">
    <property type="entry name" value="CMD-like"/>
</dbReference>
<keyword evidence="1" id="KW-0472">Membrane</keyword>
<dbReference type="Pfam" id="PF02627">
    <property type="entry name" value="CMD"/>
    <property type="match status" value="1"/>
</dbReference>
<evidence type="ECO:0000256" key="1">
    <source>
        <dbReference type="SAM" id="Phobius"/>
    </source>
</evidence>
<accession>A0A2T5MB90</accession>
<dbReference type="Gene3D" id="1.20.1290.10">
    <property type="entry name" value="AhpD-like"/>
    <property type="match status" value="1"/>
</dbReference>
<keyword evidence="1" id="KW-1133">Transmembrane helix</keyword>
<evidence type="ECO:0000313" key="4">
    <source>
        <dbReference type="Proteomes" id="UP000244248"/>
    </source>
</evidence>
<dbReference type="EMBL" id="QANS01000009">
    <property type="protein sequence ID" value="PTU28248.1"/>
    <property type="molecule type" value="Genomic_DNA"/>
</dbReference>
<gene>
    <name evidence="3" type="ORF">CJD38_17595</name>
</gene>